<accession>A0ACA9PDR4</accession>
<evidence type="ECO:0000313" key="1">
    <source>
        <dbReference type="EMBL" id="CAG8703399.1"/>
    </source>
</evidence>
<feature type="non-terminal residue" evidence="1">
    <location>
        <position position="55"/>
    </location>
</feature>
<name>A0ACA9PDR4_9GLOM</name>
<feature type="non-terminal residue" evidence="1">
    <location>
        <position position="1"/>
    </location>
</feature>
<reference evidence="1" key="1">
    <citation type="submission" date="2021-06" db="EMBL/GenBank/DDBJ databases">
        <authorList>
            <person name="Kallberg Y."/>
            <person name="Tangrot J."/>
            <person name="Rosling A."/>
        </authorList>
    </citation>
    <scope>NUCLEOTIDE SEQUENCE</scope>
    <source>
        <strain evidence="1">IL203A</strain>
    </source>
</reference>
<protein>
    <submittedName>
        <fullName evidence="1">13829_t:CDS:1</fullName>
    </submittedName>
</protein>
<evidence type="ECO:0000313" key="2">
    <source>
        <dbReference type="Proteomes" id="UP000789702"/>
    </source>
</evidence>
<dbReference type="EMBL" id="CAJVPU010027356">
    <property type="protein sequence ID" value="CAG8703399.1"/>
    <property type="molecule type" value="Genomic_DNA"/>
</dbReference>
<proteinExistence type="predicted"/>
<organism evidence="1 2">
    <name type="scientific">Dentiscutata heterogama</name>
    <dbReference type="NCBI Taxonomy" id="1316150"/>
    <lineage>
        <taxon>Eukaryota</taxon>
        <taxon>Fungi</taxon>
        <taxon>Fungi incertae sedis</taxon>
        <taxon>Mucoromycota</taxon>
        <taxon>Glomeromycotina</taxon>
        <taxon>Glomeromycetes</taxon>
        <taxon>Diversisporales</taxon>
        <taxon>Gigasporaceae</taxon>
        <taxon>Dentiscutata</taxon>
    </lineage>
</organism>
<sequence>LKKYKKVVDLHENILKFIAVVKQSVNEIIFTHEYAFDGTLRQYLKLNFNKIIGMK</sequence>
<comment type="caution">
    <text evidence="1">The sequence shown here is derived from an EMBL/GenBank/DDBJ whole genome shotgun (WGS) entry which is preliminary data.</text>
</comment>
<dbReference type="Proteomes" id="UP000789702">
    <property type="component" value="Unassembled WGS sequence"/>
</dbReference>
<keyword evidence="2" id="KW-1185">Reference proteome</keyword>
<gene>
    <name evidence="1" type="ORF">DHETER_LOCUS11874</name>
</gene>